<dbReference type="EMBL" id="JARGDH010000004">
    <property type="protein sequence ID" value="KAL0269842.1"/>
    <property type="molecule type" value="Genomic_DNA"/>
</dbReference>
<dbReference type="PANTHER" id="PTHR48174">
    <property type="entry name" value="DUF946 FAMILY PROTEIN"/>
    <property type="match status" value="1"/>
</dbReference>
<protein>
    <submittedName>
        <fullName evidence="1">Uncharacterized protein</fullName>
    </submittedName>
</protein>
<reference evidence="1" key="1">
    <citation type="journal article" date="2024" name="Gigascience">
        <title>Chromosome-level genome of the poultry shaft louse Menopon gallinae provides insight into the host-switching and adaptive evolution of parasitic lice.</title>
        <authorList>
            <person name="Xu Y."/>
            <person name="Ma L."/>
            <person name="Liu S."/>
            <person name="Liang Y."/>
            <person name="Liu Q."/>
            <person name="He Z."/>
            <person name="Tian L."/>
            <person name="Duan Y."/>
            <person name="Cai W."/>
            <person name="Li H."/>
            <person name="Song F."/>
        </authorList>
    </citation>
    <scope>NUCLEOTIDE SEQUENCE</scope>
    <source>
        <strain evidence="1">Cailab_2023a</strain>
    </source>
</reference>
<comment type="caution">
    <text evidence="1">The sequence shown here is derived from an EMBL/GenBank/DDBJ whole genome shotgun (WGS) entry which is preliminary data.</text>
</comment>
<evidence type="ECO:0000313" key="1">
    <source>
        <dbReference type="EMBL" id="KAL0269842.1"/>
    </source>
</evidence>
<gene>
    <name evidence="1" type="ORF">PYX00_007441</name>
</gene>
<accession>A0AAW2HJV1</accession>
<dbReference type="PANTHER" id="PTHR48174:SF5">
    <property type="entry name" value="VACUOLAR PROTEIN SORTING-ASSOCIATED PROTEIN 62"/>
    <property type="match status" value="1"/>
</dbReference>
<organism evidence="1">
    <name type="scientific">Menopon gallinae</name>
    <name type="common">poultry shaft louse</name>
    <dbReference type="NCBI Taxonomy" id="328185"/>
    <lineage>
        <taxon>Eukaryota</taxon>
        <taxon>Metazoa</taxon>
        <taxon>Ecdysozoa</taxon>
        <taxon>Arthropoda</taxon>
        <taxon>Hexapoda</taxon>
        <taxon>Insecta</taxon>
        <taxon>Pterygota</taxon>
        <taxon>Neoptera</taxon>
        <taxon>Paraneoptera</taxon>
        <taxon>Psocodea</taxon>
        <taxon>Troctomorpha</taxon>
        <taxon>Phthiraptera</taxon>
        <taxon>Amblycera</taxon>
        <taxon>Menoponidae</taxon>
        <taxon>Menopon</taxon>
    </lineage>
</organism>
<sequence length="219" mass="25284">MFYPFSQGKSLCTFDMGRFGAWPIPKVNNYCLGNIKEFGSHVGDWEHISLYFEGSESPKKMYVSTHDVGAFYRFSKEHNWFEYESQEIRKGILQRPKFPPVMRLSKPGNHPVLFAAKGSHGLWTAPGRHRFVRIPRLHDDSGFGTPWFTWKNVQLLKALSPTKRNWLRYRGKWGNPKSRCHPISKLGINICEITDGPTGIPLKKKNFHCPTVPMGNQVY</sequence>
<dbReference type="AlphaFoldDB" id="A0AAW2HJV1"/>
<name>A0AAW2HJV1_9NEOP</name>
<proteinExistence type="predicted"/>